<reference evidence="3 4" key="1">
    <citation type="submission" date="2018-06" db="EMBL/GenBank/DDBJ databases">
        <title>Genomic Encyclopedia of Type Strains, Phase IV (KMG-IV): sequencing the most valuable type-strain genomes for metagenomic binning, comparative biology and taxonomic classification.</title>
        <authorList>
            <person name="Goeker M."/>
        </authorList>
    </citation>
    <scope>NUCLEOTIDE SEQUENCE [LARGE SCALE GENOMIC DNA]</scope>
    <source>
        <strain evidence="3 4">DSM 18048</strain>
    </source>
</reference>
<dbReference type="RefSeq" id="WP_170131020.1">
    <property type="nucleotide sequence ID" value="NZ_QJSX01000008.1"/>
</dbReference>
<proteinExistence type="predicted"/>
<feature type="transmembrane region" description="Helical" evidence="1">
    <location>
        <begin position="155"/>
        <end position="176"/>
    </location>
</feature>
<keyword evidence="1" id="KW-1133">Transmembrane helix</keyword>
<evidence type="ECO:0000313" key="3">
    <source>
        <dbReference type="EMBL" id="PYE53646.1"/>
    </source>
</evidence>
<sequence>MNELQHLGVYARELKKHLPKEVFDPVPGRLWWLVPHVSIVVGCVLLITLTALPLLVKLLLSVMIGGAFACLGFLGHEVLHGSVVRRAWLRDFIGAVCFWPFGVSTKLWRRWHNVEHHGQTQHPDLDPDAFDTLEAYDGHVGVRFLAKLPPRVRSLLYFVSFTFWFSLHAILVRRAVRHQLSKQDRLTTRWQTLAPYAFWVAFGVLVGPANFVLIYLLPVLIGNFLVIAYIATNHGLNPLTETNDPLENSLSVVNPRWLDALHLNFSHHVEHHVLPSVNPVHAPKIKAALKRLYPDRYKELPWFVALKALWFTPRFYGRDRMSLVGPEGRTYGTLGHGLDARKVQPRDEA</sequence>
<accession>A0A318SI34</accession>
<dbReference type="EMBL" id="QJSX01000008">
    <property type="protein sequence ID" value="PYE53646.1"/>
    <property type="molecule type" value="Genomic_DNA"/>
</dbReference>
<dbReference type="InterPro" id="IPR012171">
    <property type="entry name" value="Fatty_acid_desaturase"/>
</dbReference>
<name>A0A318SI34_9DEIO</name>
<dbReference type="AlphaFoldDB" id="A0A318SI34"/>
<dbReference type="InterPro" id="IPR005804">
    <property type="entry name" value="FA_desaturase_dom"/>
</dbReference>
<feature type="transmembrane region" description="Helical" evidence="1">
    <location>
        <begin position="30"/>
        <end position="52"/>
    </location>
</feature>
<keyword evidence="1" id="KW-0472">Membrane</keyword>
<dbReference type="Pfam" id="PF00487">
    <property type="entry name" value="FA_desaturase"/>
    <property type="match status" value="1"/>
</dbReference>
<keyword evidence="1" id="KW-0812">Transmembrane</keyword>
<feature type="transmembrane region" description="Helical" evidence="1">
    <location>
        <begin position="58"/>
        <end position="75"/>
    </location>
</feature>
<feature type="domain" description="Fatty acid desaturase" evidence="2">
    <location>
        <begin position="59"/>
        <end position="298"/>
    </location>
</feature>
<dbReference type="PANTHER" id="PTHR19353">
    <property type="entry name" value="FATTY ACID DESATURASE 2"/>
    <property type="match status" value="1"/>
</dbReference>
<dbReference type="GO" id="GO:0008610">
    <property type="term" value="P:lipid biosynthetic process"/>
    <property type="evidence" value="ECO:0007669"/>
    <property type="project" value="UniProtKB-ARBA"/>
</dbReference>
<organism evidence="3 4">
    <name type="scientific">Deinococcus yavapaiensis KR-236</name>
    <dbReference type="NCBI Taxonomy" id="694435"/>
    <lineage>
        <taxon>Bacteria</taxon>
        <taxon>Thermotogati</taxon>
        <taxon>Deinococcota</taxon>
        <taxon>Deinococci</taxon>
        <taxon>Deinococcales</taxon>
        <taxon>Deinococcaceae</taxon>
        <taxon>Deinococcus</taxon>
    </lineage>
</organism>
<evidence type="ECO:0000259" key="2">
    <source>
        <dbReference type="Pfam" id="PF00487"/>
    </source>
</evidence>
<dbReference type="PANTHER" id="PTHR19353:SF19">
    <property type="entry name" value="DELTA(5) FATTY ACID DESATURASE C-RELATED"/>
    <property type="match status" value="1"/>
</dbReference>
<keyword evidence="4" id="KW-1185">Reference proteome</keyword>
<evidence type="ECO:0000313" key="4">
    <source>
        <dbReference type="Proteomes" id="UP000248326"/>
    </source>
</evidence>
<dbReference type="GO" id="GO:0016020">
    <property type="term" value="C:membrane"/>
    <property type="evidence" value="ECO:0007669"/>
    <property type="project" value="TreeGrafter"/>
</dbReference>
<evidence type="ECO:0000256" key="1">
    <source>
        <dbReference type="SAM" id="Phobius"/>
    </source>
</evidence>
<dbReference type="Proteomes" id="UP000248326">
    <property type="component" value="Unassembled WGS sequence"/>
</dbReference>
<comment type="caution">
    <text evidence="3">The sequence shown here is derived from an EMBL/GenBank/DDBJ whole genome shotgun (WGS) entry which is preliminary data.</text>
</comment>
<gene>
    <name evidence="3" type="ORF">DES52_108177</name>
</gene>
<dbReference type="GO" id="GO:0016717">
    <property type="term" value="F:oxidoreductase activity, acting on paired donors, with oxidation of a pair of donors resulting in the reduction of molecular oxygen to two molecules of water"/>
    <property type="evidence" value="ECO:0007669"/>
    <property type="project" value="TreeGrafter"/>
</dbReference>
<protein>
    <submittedName>
        <fullName evidence="3">Fatty acid desaturase</fullName>
    </submittedName>
</protein>